<proteinExistence type="predicted"/>
<evidence type="ECO:0008006" key="3">
    <source>
        <dbReference type="Google" id="ProtNLM"/>
    </source>
</evidence>
<protein>
    <recommendedName>
        <fullName evidence="3">Lipoprotein SmpA/OmlA domain-containing protein</fullName>
    </recommendedName>
</protein>
<keyword evidence="2" id="KW-1185">Reference proteome</keyword>
<gene>
    <name evidence="1" type="ORF">GMLC_23630</name>
</gene>
<comment type="caution">
    <text evidence="1">The sequence shown here is derived from an EMBL/GenBank/DDBJ whole genome shotgun (WGS) entry which is preliminary data.</text>
</comment>
<name>A0A6V8NA74_9BACT</name>
<dbReference type="AlphaFoldDB" id="A0A6V8NA74"/>
<reference evidence="2" key="1">
    <citation type="submission" date="2020-06" db="EMBL/GenBank/DDBJ databases">
        <title>Draft genomic sequecing of Geomonas sp. Red745.</title>
        <authorList>
            <person name="Itoh H."/>
            <person name="Xu Z.X."/>
            <person name="Ushijima N."/>
            <person name="Masuda Y."/>
            <person name="Shiratori Y."/>
            <person name="Senoo K."/>
        </authorList>
    </citation>
    <scope>NUCLEOTIDE SEQUENCE [LARGE SCALE GENOMIC DNA]</scope>
    <source>
        <strain evidence="2">Red745</strain>
    </source>
</reference>
<dbReference type="EMBL" id="BLXZ01000004">
    <property type="protein sequence ID" value="GFO68784.1"/>
    <property type="molecule type" value="Genomic_DNA"/>
</dbReference>
<sequence length="148" mass="16613">MWPAELAFVATLTCVLSGCLIIPTDYYQPYSRQNAGAEVPSALATGKTREEVLLDLGEPDRSSLDETELWYIASKVRAIIILGDRGGEAGVDYVHVVRFDKNGRVELFQTLFTNTGEASSDDSQRFEYSYLLEPHFSREHGQHPERGR</sequence>
<accession>A0A6V8NA74</accession>
<dbReference type="Proteomes" id="UP000587586">
    <property type="component" value="Unassembled WGS sequence"/>
</dbReference>
<organism evidence="1 2">
    <name type="scientific">Geomonas limicola</name>
    <dbReference type="NCBI Taxonomy" id="2740186"/>
    <lineage>
        <taxon>Bacteria</taxon>
        <taxon>Pseudomonadati</taxon>
        <taxon>Thermodesulfobacteriota</taxon>
        <taxon>Desulfuromonadia</taxon>
        <taxon>Geobacterales</taxon>
        <taxon>Geobacteraceae</taxon>
        <taxon>Geomonas</taxon>
    </lineage>
</organism>
<evidence type="ECO:0000313" key="2">
    <source>
        <dbReference type="Proteomes" id="UP000587586"/>
    </source>
</evidence>
<evidence type="ECO:0000313" key="1">
    <source>
        <dbReference type="EMBL" id="GFO68784.1"/>
    </source>
</evidence>